<dbReference type="SMART" id="SM00409">
    <property type="entry name" value="IG"/>
    <property type="match status" value="1"/>
</dbReference>
<evidence type="ECO:0000313" key="4">
    <source>
        <dbReference type="Proteomes" id="UP000695026"/>
    </source>
</evidence>
<dbReference type="GeneID" id="103060327"/>
<dbReference type="InterPro" id="IPR003599">
    <property type="entry name" value="Ig_sub"/>
</dbReference>
<feature type="transmembrane region" description="Helical" evidence="1">
    <location>
        <begin position="145"/>
        <end position="167"/>
    </location>
</feature>
<feature type="chain" id="PRO_5039909449" evidence="2">
    <location>
        <begin position="19"/>
        <end position="209"/>
    </location>
</feature>
<dbReference type="Pfam" id="PF07686">
    <property type="entry name" value="V-set"/>
    <property type="match status" value="1"/>
</dbReference>
<dbReference type="InterPro" id="IPR039090">
    <property type="entry name" value="CD7"/>
</dbReference>
<name>A0A9F2WHP8_PYTBI</name>
<dbReference type="PROSITE" id="PS50835">
    <property type="entry name" value="IG_LIKE"/>
    <property type="match status" value="1"/>
</dbReference>
<organism evidence="4 5">
    <name type="scientific">Python bivittatus</name>
    <name type="common">Burmese python</name>
    <name type="synonym">Python molurus bivittatus</name>
    <dbReference type="NCBI Taxonomy" id="176946"/>
    <lineage>
        <taxon>Eukaryota</taxon>
        <taxon>Metazoa</taxon>
        <taxon>Chordata</taxon>
        <taxon>Craniata</taxon>
        <taxon>Vertebrata</taxon>
        <taxon>Euteleostomi</taxon>
        <taxon>Lepidosauria</taxon>
        <taxon>Squamata</taxon>
        <taxon>Bifurcata</taxon>
        <taxon>Unidentata</taxon>
        <taxon>Episquamata</taxon>
        <taxon>Toxicofera</taxon>
        <taxon>Serpentes</taxon>
        <taxon>Henophidia</taxon>
        <taxon>Pythonidae</taxon>
        <taxon>Python</taxon>
    </lineage>
</organism>
<dbReference type="InterPro" id="IPR013783">
    <property type="entry name" value="Ig-like_fold"/>
</dbReference>
<keyword evidence="1" id="KW-1133">Transmembrane helix</keyword>
<evidence type="ECO:0000259" key="3">
    <source>
        <dbReference type="PROSITE" id="PS50835"/>
    </source>
</evidence>
<gene>
    <name evidence="5" type="primary">LOC103060327</name>
</gene>
<protein>
    <submittedName>
        <fullName evidence="5">Uncharacterized protein LOC103060327 isoform X2</fullName>
    </submittedName>
</protein>
<dbReference type="Proteomes" id="UP000695026">
    <property type="component" value="Unplaced"/>
</dbReference>
<dbReference type="GO" id="GO:0038023">
    <property type="term" value="F:signaling receptor activity"/>
    <property type="evidence" value="ECO:0007669"/>
    <property type="project" value="InterPro"/>
</dbReference>
<proteinExistence type="predicted"/>
<dbReference type="PANTHER" id="PTHR15343">
    <property type="entry name" value="CD7"/>
    <property type="match status" value="1"/>
</dbReference>
<evidence type="ECO:0000256" key="1">
    <source>
        <dbReference type="SAM" id="Phobius"/>
    </source>
</evidence>
<dbReference type="InterPro" id="IPR036179">
    <property type="entry name" value="Ig-like_dom_sf"/>
</dbReference>
<dbReference type="InterPro" id="IPR013106">
    <property type="entry name" value="Ig_V-set"/>
</dbReference>
<accession>A0A9F2WHP8</accession>
<dbReference type="GO" id="GO:0002250">
    <property type="term" value="P:adaptive immune response"/>
    <property type="evidence" value="ECO:0007669"/>
    <property type="project" value="InterPro"/>
</dbReference>
<dbReference type="AlphaFoldDB" id="A0A9F2WHP8"/>
<keyword evidence="1" id="KW-0472">Membrane</keyword>
<keyword evidence="1" id="KW-0812">Transmembrane</keyword>
<dbReference type="InterPro" id="IPR007110">
    <property type="entry name" value="Ig-like_dom"/>
</dbReference>
<dbReference type="GO" id="GO:0016020">
    <property type="term" value="C:membrane"/>
    <property type="evidence" value="ECO:0007669"/>
    <property type="project" value="InterPro"/>
</dbReference>
<dbReference type="OrthoDB" id="9899013at2759"/>
<reference evidence="5" key="1">
    <citation type="submission" date="2025-08" db="UniProtKB">
        <authorList>
            <consortium name="RefSeq"/>
        </authorList>
    </citation>
    <scope>IDENTIFICATION</scope>
    <source>
        <tissue evidence="5">Liver</tissue>
    </source>
</reference>
<evidence type="ECO:0000313" key="5">
    <source>
        <dbReference type="RefSeq" id="XP_007439285.1"/>
    </source>
</evidence>
<dbReference type="Gene3D" id="2.60.40.10">
    <property type="entry name" value="Immunoglobulins"/>
    <property type="match status" value="1"/>
</dbReference>
<dbReference type="RefSeq" id="XP_007439285.1">
    <property type="nucleotide sequence ID" value="XM_007439223.3"/>
</dbReference>
<feature type="domain" description="Ig-like" evidence="3">
    <location>
        <begin position="20"/>
        <end position="127"/>
    </location>
</feature>
<sequence length="209" mass="24405">MPWILSVYFLCLLFPGNAEPKDEMTSQELMVLTAEEGQCVNLTCRFIHRIEGLYLIRTLGKAMKVLYITQHGKNKREYPAYENRTEYFEVNNTATITLKQLKKNDSDVYMCMATLTIDKGLKQKNSSHILLAVEAPEKYSSESPWMLYTFISVLMLLVIILGSYIIIHMNIKKCFQKEHREKIQNLVYEDMTCSLRRNNPETKVNHYAM</sequence>
<dbReference type="SUPFAM" id="SSF48726">
    <property type="entry name" value="Immunoglobulin"/>
    <property type="match status" value="1"/>
</dbReference>
<dbReference type="PANTHER" id="PTHR15343:SF0">
    <property type="entry name" value="T-CELL ANTIGEN CD7"/>
    <property type="match status" value="1"/>
</dbReference>
<keyword evidence="4" id="KW-1185">Reference proteome</keyword>
<evidence type="ECO:0000256" key="2">
    <source>
        <dbReference type="SAM" id="SignalP"/>
    </source>
</evidence>
<feature type="signal peptide" evidence="2">
    <location>
        <begin position="1"/>
        <end position="18"/>
    </location>
</feature>
<keyword evidence="2" id="KW-0732">Signal</keyword>